<dbReference type="PRINTS" id="PR00778">
    <property type="entry name" value="HTHARSR"/>
</dbReference>
<dbReference type="InterPro" id="IPR001845">
    <property type="entry name" value="HTH_ArsR_DNA-bd_dom"/>
</dbReference>
<keyword evidence="3" id="KW-0804">Transcription</keyword>
<evidence type="ECO:0000256" key="1">
    <source>
        <dbReference type="ARBA" id="ARBA00023015"/>
    </source>
</evidence>
<dbReference type="SMART" id="SM00418">
    <property type="entry name" value="HTH_ARSR"/>
    <property type="match status" value="1"/>
</dbReference>
<dbReference type="GO" id="GO:0003677">
    <property type="term" value="F:DNA binding"/>
    <property type="evidence" value="ECO:0007669"/>
    <property type="project" value="UniProtKB-KW"/>
</dbReference>
<dbReference type="Gene3D" id="1.10.10.10">
    <property type="entry name" value="Winged helix-like DNA-binding domain superfamily/Winged helix DNA-binding domain"/>
    <property type="match status" value="1"/>
</dbReference>
<dbReference type="Proteomes" id="UP001220658">
    <property type="component" value="Unassembled WGS sequence"/>
</dbReference>
<dbReference type="InterPro" id="IPR011991">
    <property type="entry name" value="ArsR-like_HTH"/>
</dbReference>
<keyword evidence="1" id="KW-0805">Transcription regulation</keyword>
<feature type="domain" description="HTH arsR-type" evidence="4">
    <location>
        <begin position="10"/>
        <end position="112"/>
    </location>
</feature>
<dbReference type="InterPro" id="IPR036390">
    <property type="entry name" value="WH_DNA-bd_sf"/>
</dbReference>
<evidence type="ECO:0000259" key="4">
    <source>
        <dbReference type="PROSITE" id="PS50987"/>
    </source>
</evidence>
<dbReference type="PANTHER" id="PTHR33154:SF33">
    <property type="entry name" value="TRANSCRIPTIONAL REPRESSOR SDPR"/>
    <property type="match status" value="1"/>
</dbReference>
<gene>
    <name evidence="5" type="ORF">POG00_07795</name>
</gene>
<proteinExistence type="predicted"/>
<dbReference type="GO" id="GO:0003700">
    <property type="term" value="F:DNA-binding transcription factor activity"/>
    <property type="evidence" value="ECO:0007669"/>
    <property type="project" value="InterPro"/>
</dbReference>
<dbReference type="EMBL" id="JAQNCK010000020">
    <property type="protein sequence ID" value="MDC0828612.1"/>
    <property type="molecule type" value="Genomic_DNA"/>
</dbReference>
<dbReference type="InterPro" id="IPR036388">
    <property type="entry name" value="WH-like_DNA-bd_sf"/>
</dbReference>
<accession>A0AAW6FU39</accession>
<dbReference type="RefSeq" id="WP_195191488.1">
    <property type="nucleotide sequence ID" value="NZ_CBCTZC010000026.1"/>
</dbReference>
<name>A0AAW6FU39_9FIRM</name>
<dbReference type="NCBIfam" id="NF033788">
    <property type="entry name" value="HTH_metalloreg"/>
    <property type="match status" value="1"/>
</dbReference>
<comment type="caution">
    <text evidence="5">The sequence shown here is derived from an EMBL/GenBank/DDBJ whole genome shotgun (WGS) entry which is preliminary data.</text>
</comment>
<evidence type="ECO:0000313" key="6">
    <source>
        <dbReference type="Proteomes" id="UP001220658"/>
    </source>
</evidence>
<keyword evidence="2" id="KW-0238">DNA-binding</keyword>
<protein>
    <submittedName>
        <fullName evidence="5">Metalloregulator ArsR/SmtB family transcription factor</fullName>
    </submittedName>
</protein>
<organism evidence="5 6">
    <name type="scientific">Faecalitalea cylindroides</name>
    <dbReference type="NCBI Taxonomy" id="39483"/>
    <lineage>
        <taxon>Bacteria</taxon>
        <taxon>Bacillati</taxon>
        <taxon>Bacillota</taxon>
        <taxon>Erysipelotrichia</taxon>
        <taxon>Erysipelotrichales</taxon>
        <taxon>Erysipelotrichaceae</taxon>
        <taxon>Faecalitalea</taxon>
    </lineage>
</organism>
<evidence type="ECO:0000313" key="5">
    <source>
        <dbReference type="EMBL" id="MDC0828612.1"/>
    </source>
</evidence>
<sequence>MDAHKEIEQLATDFEQCRKVLIALGDENRQHMILEMMKMKDCYGVRVNDISKKTHLSRPAVSHHLQILKQAGILNMRKEGTKNYYYFDPDQTSFELLINVLQKTIFITSSLPDRSKSSDEE</sequence>
<dbReference type="CDD" id="cd00090">
    <property type="entry name" value="HTH_ARSR"/>
    <property type="match status" value="1"/>
</dbReference>
<dbReference type="AlphaFoldDB" id="A0AAW6FU39"/>
<dbReference type="InterPro" id="IPR051081">
    <property type="entry name" value="HTH_MetalResp_TranReg"/>
</dbReference>
<dbReference type="Pfam" id="PF01022">
    <property type="entry name" value="HTH_5"/>
    <property type="match status" value="1"/>
</dbReference>
<evidence type="ECO:0000256" key="2">
    <source>
        <dbReference type="ARBA" id="ARBA00023125"/>
    </source>
</evidence>
<evidence type="ECO:0000256" key="3">
    <source>
        <dbReference type="ARBA" id="ARBA00023163"/>
    </source>
</evidence>
<dbReference type="PROSITE" id="PS50987">
    <property type="entry name" value="HTH_ARSR_2"/>
    <property type="match status" value="1"/>
</dbReference>
<dbReference type="PANTHER" id="PTHR33154">
    <property type="entry name" value="TRANSCRIPTIONAL REGULATOR, ARSR FAMILY"/>
    <property type="match status" value="1"/>
</dbReference>
<reference evidence="5" key="1">
    <citation type="submission" date="2023-01" db="EMBL/GenBank/DDBJ databases">
        <title>Human gut microbiome strain richness.</title>
        <authorList>
            <person name="Chen-Liaw A."/>
        </authorList>
    </citation>
    <scope>NUCLEOTIDE SEQUENCE</scope>
    <source>
        <strain evidence="5">D55st1_G4_D55t1_190419</strain>
    </source>
</reference>
<dbReference type="SUPFAM" id="SSF46785">
    <property type="entry name" value="Winged helix' DNA-binding domain"/>
    <property type="match status" value="1"/>
</dbReference>